<evidence type="ECO:0000256" key="1">
    <source>
        <dbReference type="SAM" id="MobiDB-lite"/>
    </source>
</evidence>
<feature type="compositionally biased region" description="Basic residues" evidence="1">
    <location>
        <begin position="387"/>
        <end position="397"/>
    </location>
</feature>
<dbReference type="Proteomes" id="UP000324767">
    <property type="component" value="Unassembled WGS sequence"/>
</dbReference>
<sequence length="397" mass="45506">MSDAEHWTAARLNAAGALYTDSPHLGDLTFVHPIFRKANFKDISNADYTLIGPSLRLASAYLNEPHTLSFWWSLAFAERLHVPRMQRNWQTREWEDVTGLNNRERWTKISISQHVGRDQLEEINRLFLSMAGCICWEFDERGGETYGSTIVVPERWLEAQGLANNFTSIALSPKFLAEFRTVAAGTTPEDHNSHLRQVFLLSNTLLHELSHGVILATCDRLESVRDQPAEPFVENDREAEVGYAWEMAMYGGPPLAIDYRADCGLGLKACRWPGMKRATIGDHPYIRPSRRKWEIDWALSMAWVQPFFTTAYWAQIERFGSSSMKFLKTLGLIFGDYTEESRRVAASSAWSSHSNRPDHVDKNFVWRGRRQSRPQERADRQPSKSSRAPRRGRSMSP</sequence>
<accession>A0A5M8PTW2</accession>
<reference evidence="2 3" key="1">
    <citation type="submission" date="2019-09" db="EMBL/GenBank/DDBJ databases">
        <title>The hologenome of the rock-dwelling lichen Lasallia pustulata.</title>
        <authorList>
            <person name="Greshake Tzovaras B."/>
            <person name="Segers F."/>
            <person name="Bicker A."/>
            <person name="Dal Grande F."/>
            <person name="Otte J."/>
            <person name="Hankeln T."/>
            <person name="Schmitt I."/>
            <person name="Ebersberger I."/>
        </authorList>
    </citation>
    <scope>NUCLEOTIDE SEQUENCE [LARGE SCALE GENOMIC DNA]</scope>
    <source>
        <strain evidence="2">A1-1</strain>
    </source>
</reference>
<protein>
    <submittedName>
        <fullName evidence="2">Uncharacterized protein</fullName>
    </submittedName>
</protein>
<proteinExistence type="predicted"/>
<gene>
    <name evidence="2" type="ORF">FRX48_03448</name>
</gene>
<comment type="caution">
    <text evidence="2">The sequence shown here is derived from an EMBL/GenBank/DDBJ whole genome shotgun (WGS) entry which is preliminary data.</text>
</comment>
<evidence type="ECO:0000313" key="2">
    <source>
        <dbReference type="EMBL" id="KAA6412457.1"/>
    </source>
</evidence>
<dbReference type="AlphaFoldDB" id="A0A5M8PTW2"/>
<organism evidence="2 3">
    <name type="scientific">Lasallia pustulata</name>
    <dbReference type="NCBI Taxonomy" id="136370"/>
    <lineage>
        <taxon>Eukaryota</taxon>
        <taxon>Fungi</taxon>
        <taxon>Dikarya</taxon>
        <taxon>Ascomycota</taxon>
        <taxon>Pezizomycotina</taxon>
        <taxon>Lecanoromycetes</taxon>
        <taxon>OSLEUM clade</taxon>
        <taxon>Umbilicariomycetidae</taxon>
        <taxon>Umbilicariales</taxon>
        <taxon>Umbilicariaceae</taxon>
        <taxon>Lasallia</taxon>
    </lineage>
</organism>
<feature type="compositionally biased region" description="Basic and acidic residues" evidence="1">
    <location>
        <begin position="373"/>
        <end position="382"/>
    </location>
</feature>
<dbReference type="OrthoDB" id="10254945at2759"/>
<name>A0A5M8PTW2_9LECA</name>
<feature type="region of interest" description="Disordered" evidence="1">
    <location>
        <begin position="348"/>
        <end position="397"/>
    </location>
</feature>
<dbReference type="EMBL" id="VXIT01000005">
    <property type="protein sequence ID" value="KAA6412457.1"/>
    <property type="molecule type" value="Genomic_DNA"/>
</dbReference>
<feature type="compositionally biased region" description="Basic and acidic residues" evidence="1">
    <location>
        <begin position="355"/>
        <end position="364"/>
    </location>
</feature>
<evidence type="ECO:0000313" key="3">
    <source>
        <dbReference type="Proteomes" id="UP000324767"/>
    </source>
</evidence>